<feature type="compositionally biased region" description="Polar residues" evidence="1">
    <location>
        <begin position="118"/>
        <end position="131"/>
    </location>
</feature>
<name>A0A0G4M636_VERLO</name>
<dbReference type="Proteomes" id="UP000045706">
    <property type="component" value="Unassembled WGS sequence"/>
</dbReference>
<feature type="compositionally biased region" description="Basic and acidic residues" evidence="1">
    <location>
        <begin position="14"/>
        <end position="24"/>
    </location>
</feature>
<organism evidence="2 3">
    <name type="scientific">Verticillium longisporum</name>
    <name type="common">Verticillium dahliae var. longisporum</name>
    <dbReference type="NCBI Taxonomy" id="100787"/>
    <lineage>
        <taxon>Eukaryota</taxon>
        <taxon>Fungi</taxon>
        <taxon>Dikarya</taxon>
        <taxon>Ascomycota</taxon>
        <taxon>Pezizomycotina</taxon>
        <taxon>Sordariomycetes</taxon>
        <taxon>Hypocreomycetidae</taxon>
        <taxon>Glomerellales</taxon>
        <taxon>Plectosphaerellaceae</taxon>
        <taxon>Verticillium</taxon>
    </lineage>
</organism>
<dbReference type="EMBL" id="CVQI01022224">
    <property type="protein sequence ID" value="CRK29743.1"/>
    <property type="molecule type" value="Genomic_DNA"/>
</dbReference>
<evidence type="ECO:0000313" key="3">
    <source>
        <dbReference type="Proteomes" id="UP000045706"/>
    </source>
</evidence>
<feature type="compositionally biased region" description="Basic and acidic residues" evidence="1">
    <location>
        <begin position="134"/>
        <end position="145"/>
    </location>
</feature>
<gene>
    <name evidence="2" type="ORF">BN1723_003612</name>
</gene>
<dbReference type="AlphaFoldDB" id="A0A0G4M636"/>
<sequence>MHPAHFGCRRNSIRRSEEHHHETPSARVSGSVTHCNTDSPHSRICSTSCWLGSGRVKSDGRVRQGPQAVPGAPEQHLRQACRYNERACGATFQGCQGHRLGQRGQQGGPSVHGDAGEGNNNTPSRLDQTSPRRCCADDHGPRVRELQGSAGYGLPSGRPEDPGRPRQMRRDVEFLVTKLGKVDGFETTGEHLTSIINSKQVEAPAQPAQPEPATADPTPSSATVDAAEAKADDKAAEKGPPSPESGSDIQASKALSEKDEASQKTETE</sequence>
<feature type="compositionally biased region" description="Basic and acidic residues" evidence="1">
    <location>
        <begin position="255"/>
        <end position="268"/>
    </location>
</feature>
<proteinExistence type="predicted"/>
<protein>
    <submittedName>
        <fullName evidence="2">Uncharacterized protein</fullName>
    </submittedName>
</protein>
<accession>A0A0G4M636</accession>
<feature type="compositionally biased region" description="Low complexity" evidence="1">
    <location>
        <begin position="202"/>
        <end position="219"/>
    </location>
</feature>
<feature type="compositionally biased region" description="Basic and acidic residues" evidence="1">
    <location>
        <begin position="227"/>
        <end position="237"/>
    </location>
</feature>
<evidence type="ECO:0000313" key="2">
    <source>
        <dbReference type="EMBL" id="CRK29743.1"/>
    </source>
</evidence>
<evidence type="ECO:0000256" key="1">
    <source>
        <dbReference type="SAM" id="MobiDB-lite"/>
    </source>
</evidence>
<feature type="region of interest" description="Disordered" evidence="1">
    <location>
        <begin position="99"/>
        <end position="167"/>
    </location>
</feature>
<reference evidence="3" key="1">
    <citation type="submission" date="2015-05" db="EMBL/GenBank/DDBJ databases">
        <authorList>
            <person name="Fogelqvist Johan"/>
        </authorList>
    </citation>
    <scope>NUCLEOTIDE SEQUENCE [LARGE SCALE GENOMIC DNA]</scope>
</reference>
<feature type="compositionally biased region" description="Basic and acidic residues" evidence="1">
    <location>
        <begin position="158"/>
        <end position="167"/>
    </location>
</feature>
<feature type="region of interest" description="Disordered" evidence="1">
    <location>
        <begin position="201"/>
        <end position="268"/>
    </location>
</feature>
<feature type="region of interest" description="Disordered" evidence="1">
    <location>
        <begin position="1"/>
        <end position="34"/>
    </location>
</feature>